<evidence type="ECO:0000313" key="2">
    <source>
        <dbReference type="Proteomes" id="UP000811609"/>
    </source>
</evidence>
<accession>A0A8T1R9Y8</accession>
<dbReference type="AlphaFoldDB" id="A0A8T1R9Y8"/>
<keyword evidence="2" id="KW-1185">Reference proteome</keyword>
<organism evidence="1 2">
    <name type="scientific">Carya illinoinensis</name>
    <name type="common">Pecan</name>
    <dbReference type="NCBI Taxonomy" id="32201"/>
    <lineage>
        <taxon>Eukaryota</taxon>
        <taxon>Viridiplantae</taxon>
        <taxon>Streptophyta</taxon>
        <taxon>Embryophyta</taxon>
        <taxon>Tracheophyta</taxon>
        <taxon>Spermatophyta</taxon>
        <taxon>Magnoliopsida</taxon>
        <taxon>eudicotyledons</taxon>
        <taxon>Gunneridae</taxon>
        <taxon>Pentapetalae</taxon>
        <taxon>rosids</taxon>
        <taxon>fabids</taxon>
        <taxon>Fagales</taxon>
        <taxon>Juglandaceae</taxon>
        <taxon>Carya</taxon>
    </lineage>
</organism>
<protein>
    <submittedName>
        <fullName evidence="1">Uncharacterized protein</fullName>
    </submittedName>
</protein>
<comment type="caution">
    <text evidence="1">The sequence shown here is derived from an EMBL/GenBank/DDBJ whole genome shotgun (WGS) entry which is preliminary data.</text>
</comment>
<dbReference type="EMBL" id="CM031810">
    <property type="protein sequence ID" value="KAG6663304.1"/>
    <property type="molecule type" value="Genomic_DNA"/>
</dbReference>
<dbReference type="Proteomes" id="UP000811609">
    <property type="component" value="Chromosome 2"/>
</dbReference>
<sequence>MPAFSHNSLADLFLEASLPCIMFSNSARRGVRPEPIFQVRCLSVNDFTGRLAGLRKGAGSVGAGLQR</sequence>
<evidence type="ECO:0000313" key="1">
    <source>
        <dbReference type="EMBL" id="KAG6663304.1"/>
    </source>
</evidence>
<name>A0A8T1R9Y8_CARIL</name>
<proteinExistence type="predicted"/>
<reference evidence="1" key="1">
    <citation type="submission" date="2020-12" db="EMBL/GenBank/DDBJ databases">
        <title>WGS assembly of Carya illinoinensis cv. Pawnee.</title>
        <authorList>
            <person name="Platts A."/>
            <person name="Shu S."/>
            <person name="Wright S."/>
            <person name="Barry K."/>
            <person name="Edger P."/>
            <person name="Pires J.C."/>
            <person name="Schmutz J."/>
        </authorList>
    </citation>
    <scope>NUCLEOTIDE SEQUENCE</scope>
    <source>
        <tissue evidence="1">Leaf</tissue>
    </source>
</reference>
<gene>
    <name evidence="1" type="ORF">CIPAW_02G017100</name>
</gene>